<evidence type="ECO:0000259" key="8">
    <source>
        <dbReference type="Pfam" id="PF00692"/>
    </source>
</evidence>
<comment type="similarity">
    <text evidence="1 7">Belongs to the dUTPase family.</text>
</comment>
<dbReference type="eggNOG" id="COG0756">
    <property type="taxonomic scope" value="Bacteria"/>
</dbReference>
<comment type="catalytic activity">
    <reaction evidence="6 7">
        <text>dUTP + H2O = dUMP + diphosphate + H(+)</text>
        <dbReference type="Rhea" id="RHEA:10248"/>
        <dbReference type="ChEBI" id="CHEBI:15377"/>
        <dbReference type="ChEBI" id="CHEBI:15378"/>
        <dbReference type="ChEBI" id="CHEBI:33019"/>
        <dbReference type="ChEBI" id="CHEBI:61555"/>
        <dbReference type="ChEBI" id="CHEBI:246422"/>
        <dbReference type="EC" id="3.6.1.23"/>
    </reaction>
</comment>
<dbReference type="FunFam" id="2.70.40.10:FF:000002">
    <property type="entry name" value="dUTP diphosphatase"/>
    <property type="match status" value="1"/>
</dbReference>
<dbReference type="InterPro" id="IPR008181">
    <property type="entry name" value="dUTPase"/>
</dbReference>
<feature type="domain" description="dUTPase-like" evidence="8">
    <location>
        <begin position="17"/>
        <end position="149"/>
    </location>
</feature>
<evidence type="ECO:0000256" key="6">
    <source>
        <dbReference type="ARBA" id="ARBA00047686"/>
    </source>
</evidence>
<dbReference type="RefSeq" id="WP_006718879.1">
    <property type="nucleotide sequence ID" value="NZ_CP007032.1"/>
</dbReference>
<feature type="binding site" evidence="7">
    <location>
        <begin position="70"/>
        <end position="72"/>
    </location>
    <ligand>
        <name>substrate</name>
    </ligand>
</feature>
<dbReference type="GO" id="GO:0006226">
    <property type="term" value="P:dUMP biosynthetic process"/>
    <property type="evidence" value="ECO:0007669"/>
    <property type="project" value="UniProtKB-UniRule"/>
</dbReference>
<dbReference type="NCBIfam" id="TIGR00576">
    <property type="entry name" value="dut"/>
    <property type="match status" value="1"/>
</dbReference>
<evidence type="ECO:0000256" key="5">
    <source>
        <dbReference type="ARBA" id="ARBA00023080"/>
    </source>
</evidence>
<dbReference type="GO" id="GO:0046081">
    <property type="term" value="P:dUTP catabolic process"/>
    <property type="evidence" value="ECO:0007669"/>
    <property type="project" value="InterPro"/>
</dbReference>
<name>W0E9R5_9FIRM</name>
<gene>
    <name evidence="7" type="primary">dut</name>
    <name evidence="9" type="ORF">DESME_11220</name>
</gene>
<dbReference type="GO" id="GO:0000287">
    <property type="term" value="F:magnesium ion binding"/>
    <property type="evidence" value="ECO:0007669"/>
    <property type="project" value="UniProtKB-UniRule"/>
</dbReference>
<sequence>MNYIPVKIKNMRPERELAVPEYATQGAAGVDLHAVLERDLKLLPGQIVKIPTGIGIELSQPDIVALIFARSGLASKNGLTLVNAVGVIDSDYRGEIQVAMINLGQEIFTLHSGDRIAQMVFMPVFLAQFIPVQELTQSDRGEEGFGSTGIRD</sequence>
<dbReference type="EMBL" id="CP007032">
    <property type="protein sequence ID" value="AHF07507.1"/>
    <property type="molecule type" value="Genomic_DNA"/>
</dbReference>
<keyword evidence="3 7" id="KW-0378">Hydrolase</keyword>
<keyword evidence="10" id="KW-1185">Reference proteome</keyword>
<dbReference type="PANTHER" id="PTHR11241">
    <property type="entry name" value="DEOXYURIDINE 5'-TRIPHOSPHATE NUCLEOTIDOHYDROLASE"/>
    <property type="match status" value="1"/>
</dbReference>
<dbReference type="UniPathway" id="UPA00610">
    <property type="reaction ID" value="UER00666"/>
</dbReference>
<dbReference type="CDD" id="cd07557">
    <property type="entry name" value="trimeric_dUTPase"/>
    <property type="match status" value="1"/>
</dbReference>
<dbReference type="OrthoDB" id="9809956at2"/>
<protein>
    <recommendedName>
        <fullName evidence="7">Deoxyuridine 5'-triphosphate nucleotidohydrolase</fullName>
        <shortName evidence="7">dUTPase</shortName>
        <ecNumber evidence="7">3.6.1.23</ecNumber>
    </recommendedName>
    <alternativeName>
        <fullName evidence="7">dUTP pyrophosphatase</fullName>
    </alternativeName>
</protein>
<dbReference type="Pfam" id="PF00692">
    <property type="entry name" value="dUTPase"/>
    <property type="match status" value="1"/>
</dbReference>
<reference evidence="9 10" key="1">
    <citation type="submission" date="2013-12" db="EMBL/GenBank/DDBJ databases">
        <authorList>
            <consortium name="DOE Joint Genome Institute"/>
            <person name="Smidt H."/>
            <person name="Huntemann M."/>
            <person name="Han J."/>
            <person name="Chen A."/>
            <person name="Kyrpides N."/>
            <person name="Mavromatis K."/>
            <person name="Markowitz V."/>
            <person name="Palaniappan K."/>
            <person name="Ivanova N."/>
            <person name="Schaumberg A."/>
            <person name="Pati A."/>
            <person name="Liolios K."/>
            <person name="Nordberg H.P."/>
            <person name="Cantor M.N."/>
            <person name="Hua S.X."/>
            <person name="Woyke T."/>
        </authorList>
    </citation>
    <scope>NUCLEOTIDE SEQUENCE [LARGE SCALE GENOMIC DNA]</scope>
    <source>
        <strain evidence="10">DSM 15288</strain>
    </source>
</reference>
<dbReference type="GO" id="GO:0004170">
    <property type="term" value="F:dUTP diphosphatase activity"/>
    <property type="evidence" value="ECO:0007669"/>
    <property type="project" value="UniProtKB-UniRule"/>
</dbReference>
<comment type="function">
    <text evidence="7">This enzyme is involved in nucleotide metabolism: it produces dUMP, the immediate precursor of thymidine nucleotides and it decreases the intracellular concentration of dUTP so that uracil cannot be incorporated into DNA.</text>
</comment>
<dbReference type="STRING" id="871968.DESME_11220"/>
<organism evidence="9 10">
    <name type="scientific">Desulfitobacterium metallireducens DSM 15288</name>
    <dbReference type="NCBI Taxonomy" id="871968"/>
    <lineage>
        <taxon>Bacteria</taxon>
        <taxon>Bacillati</taxon>
        <taxon>Bacillota</taxon>
        <taxon>Clostridia</taxon>
        <taxon>Eubacteriales</taxon>
        <taxon>Desulfitobacteriaceae</taxon>
        <taxon>Desulfitobacterium</taxon>
    </lineage>
</organism>
<evidence type="ECO:0000256" key="3">
    <source>
        <dbReference type="ARBA" id="ARBA00022801"/>
    </source>
</evidence>
<dbReference type="PANTHER" id="PTHR11241:SF0">
    <property type="entry name" value="DEOXYURIDINE 5'-TRIPHOSPHATE NUCLEOTIDOHYDROLASE"/>
    <property type="match status" value="1"/>
</dbReference>
<dbReference type="InterPro" id="IPR029054">
    <property type="entry name" value="dUTPase-like"/>
</dbReference>
<dbReference type="HOGENOM" id="CLU_068508_1_1_9"/>
<evidence type="ECO:0000256" key="7">
    <source>
        <dbReference type="HAMAP-Rule" id="MF_00116"/>
    </source>
</evidence>
<keyword evidence="5 7" id="KW-0546">Nucleotide metabolism</keyword>
<feature type="binding site" evidence="7">
    <location>
        <position position="83"/>
    </location>
    <ligand>
        <name>substrate</name>
    </ligand>
</feature>
<comment type="pathway">
    <text evidence="7">Pyrimidine metabolism; dUMP biosynthesis; dUMP from dCTP (dUTP route): step 2/2.</text>
</comment>
<dbReference type="KEGG" id="dmt:DESME_11220"/>
<evidence type="ECO:0000313" key="9">
    <source>
        <dbReference type="EMBL" id="AHF07507.1"/>
    </source>
</evidence>
<dbReference type="Gene3D" id="2.70.40.10">
    <property type="match status" value="1"/>
</dbReference>
<dbReference type="InterPro" id="IPR033704">
    <property type="entry name" value="dUTPase_trimeric"/>
</dbReference>
<keyword evidence="2 7" id="KW-0479">Metal-binding</keyword>
<comment type="cofactor">
    <cofactor evidence="7">
        <name>Mg(2+)</name>
        <dbReference type="ChEBI" id="CHEBI:18420"/>
    </cofactor>
</comment>
<dbReference type="InterPro" id="IPR036157">
    <property type="entry name" value="dUTPase-like_sf"/>
</dbReference>
<dbReference type="SUPFAM" id="SSF51283">
    <property type="entry name" value="dUTPase-like"/>
    <property type="match status" value="1"/>
</dbReference>
<keyword evidence="4 7" id="KW-0460">Magnesium</keyword>
<evidence type="ECO:0000256" key="2">
    <source>
        <dbReference type="ARBA" id="ARBA00022723"/>
    </source>
</evidence>
<dbReference type="EC" id="3.6.1.23" evidence="7"/>
<evidence type="ECO:0000313" key="10">
    <source>
        <dbReference type="Proteomes" id="UP000010847"/>
    </source>
</evidence>
<evidence type="ECO:0000256" key="1">
    <source>
        <dbReference type="ARBA" id="ARBA00006581"/>
    </source>
</evidence>
<dbReference type="NCBIfam" id="NF001862">
    <property type="entry name" value="PRK00601.1"/>
    <property type="match status" value="1"/>
</dbReference>
<accession>W0E9R5</accession>
<dbReference type="Proteomes" id="UP000010847">
    <property type="component" value="Chromosome"/>
</dbReference>
<comment type="caution">
    <text evidence="7">Lacks conserved residue(s) required for the propagation of feature annotation.</text>
</comment>
<dbReference type="AlphaFoldDB" id="W0E9R5"/>
<evidence type="ECO:0000256" key="4">
    <source>
        <dbReference type="ARBA" id="ARBA00022842"/>
    </source>
</evidence>
<feature type="binding site" evidence="7">
    <location>
        <begin position="87"/>
        <end position="89"/>
    </location>
    <ligand>
        <name>substrate</name>
    </ligand>
</feature>
<dbReference type="HAMAP" id="MF_00116">
    <property type="entry name" value="dUTPase_bact"/>
    <property type="match status" value="1"/>
</dbReference>
<proteinExistence type="inferred from homology"/>